<dbReference type="PANTHER" id="PTHR12636">
    <property type="entry name" value="NEP1/MRA1"/>
    <property type="match status" value="1"/>
</dbReference>
<keyword evidence="4 9" id="KW-0489">Methyltransferase</keyword>
<evidence type="ECO:0000256" key="4">
    <source>
        <dbReference type="ARBA" id="ARBA00022603"/>
    </source>
</evidence>
<evidence type="ECO:0000256" key="7">
    <source>
        <dbReference type="ARBA" id="ARBA00022730"/>
    </source>
</evidence>
<dbReference type="CDD" id="cd18088">
    <property type="entry name" value="Nep1-like"/>
    <property type="match status" value="1"/>
</dbReference>
<keyword evidence="3" id="KW-0698">rRNA processing</keyword>
<dbReference type="AlphaFoldDB" id="A0A977KB24"/>
<dbReference type="PANTHER" id="PTHR12636:SF5">
    <property type="entry name" value="RIBOSOMAL RNA SMALL SUBUNIT METHYLTRANSFERASE NEP1"/>
    <property type="match status" value="1"/>
</dbReference>
<keyword evidence="5" id="KW-0808">Transferase</keyword>
<proteinExistence type="inferred from homology"/>
<evidence type="ECO:0000313" key="9">
    <source>
        <dbReference type="EMBL" id="UXD21365.1"/>
    </source>
</evidence>
<evidence type="ECO:0000256" key="1">
    <source>
        <dbReference type="ARBA" id="ARBA00008115"/>
    </source>
</evidence>
<keyword evidence="8" id="KW-0694">RNA-binding</keyword>
<evidence type="ECO:0000256" key="5">
    <source>
        <dbReference type="ARBA" id="ARBA00022679"/>
    </source>
</evidence>
<keyword evidence="10" id="KW-1185">Reference proteome</keyword>
<dbReference type="InterPro" id="IPR029026">
    <property type="entry name" value="tRNA_m1G_MTases_N"/>
</dbReference>
<keyword evidence="2" id="KW-0690">Ribosome biogenesis</keyword>
<dbReference type="GO" id="GO:0019843">
    <property type="term" value="F:rRNA binding"/>
    <property type="evidence" value="ECO:0007669"/>
    <property type="project" value="UniProtKB-KW"/>
</dbReference>
<dbReference type="InterPro" id="IPR005304">
    <property type="entry name" value="Rbsml_bgen_MeTrfase_EMG1/NEP1"/>
</dbReference>
<dbReference type="Proteomes" id="UP001063698">
    <property type="component" value="Chromosome"/>
</dbReference>
<dbReference type="GO" id="GO:0070475">
    <property type="term" value="P:rRNA base methylation"/>
    <property type="evidence" value="ECO:0007669"/>
    <property type="project" value="InterPro"/>
</dbReference>
<protein>
    <submittedName>
        <fullName evidence="9">16S rRNA methyltransferase</fullName>
    </submittedName>
</protein>
<accession>A0A977KB24</accession>
<dbReference type="Pfam" id="PF03587">
    <property type="entry name" value="EMG1"/>
    <property type="match status" value="1"/>
</dbReference>
<dbReference type="EMBL" id="CP006868">
    <property type="protein sequence ID" value="UXD21365.1"/>
    <property type="molecule type" value="Genomic_DNA"/>
</dbReference>
<gene>
    <name evidence="9" type="ORF">IPA_03485</name>
</gene>
<name>A0A977KB24_9CREN</name>
<organism evidence="9 10">
    <name type="scientific">Ignicoccus pacificus DSM 13166</name>
    <dbReference type="NCBI Taxonomy" id="940294"/>
    <lineage>
        <taxon>Archaea</taxon>
        <taxon>Thermoproteota</taxon>
        <taxon>Thermoprotei</taxon>
        <taxon>Desulfurococcales</taxon>
        <taxon>Desulfurococcaceae</taxon>
        <taxon>Ignicoccus</taxon>
    </lineage>
</organism>
<reference evidence="9" key="1">
    <citation type="submission" date="2013-11" db="EMBL/GenBank/DDBJ databases">
        <title>Comparative genomics of Ignicoccus.</title>
        <authorList>
            <person name="Podar M."/>
        </authorList>
    </citation>
    <scope>NUCLEOTIDE SEQUENCE</scope>
    <source>
        <strain evidence="9">DSM 13166</strain>
    </source>
</reference>
<dbReference type="GO" id="GO:0070037">
    <property type="term" value="F:rRNA (pseudouridine) methyltransferase activity"/>
    <property type="evidence" value="ECO:0007669"/>
    <property type="project" value="InterPro"/>
</dbReference>
<dbReference type="SUPFAM" id="SSF75217">
    <property type="entry name" value="alpha/beta knot"/>
    <property type="match status" value="1"/>
</dbReference>
<evidence type="ECO:0000313" key="10">
    <source>
        <dbReference type="Proteomes" id="UP001063698"/>
    </source>
</evidence>
<comment type="similarity">
    <text evidence="1">Belongs to the class IV-like SAM-binding methyltransferase superfamily. RNA methyltransferase NEP1 family.</text>
</comment>
<evidence type="ECO:0000256" key="6">
    <source>
        <dbReference type="ARBA" id="ARBA00022691"/>
    </source>
</evidence>
<dbReference type="InterPro" id="IPR029028">
    <property type="entry name" value="Alpha/beta_knot_MTases"/>
</dbReference>
<evidence type="ECO:0000256" key="8">
    <source>
        <dbReference type="ARBA" id="ARBA00022884"/>
    </source>
</evidence>
<dbReference type="KEGG" id="ipc:IPA_03485"/>
<dbReference type="Gene3D" id="3.40.1280.10">
    <property type="match status" value="1"/>
</dbReference>
<sequence>MKKLKVVLLESSLELAPGWPRGPLIDKRYHYHRMSSLPQKWKRGRPDIVHTTLILLQDSFLNMEGRLEVYIHTIDNKVYRVREDERVPKHYDAFKEIMAQVLEKGRVPPEGEPLIWLAYDSLSEFVKEHGGLILFWEGGRRAKFVDVAKDALENDLPVGIGMFPRGDFKRSTLRKATRRYSVAEGKPLKAWTIAYKLLCAAESLLGIDV</sequence>
<evidence type="ECO:0000256" key="3">
    <source>
        <dbReference type="ARBA" id="ARBA00022552"/>
    </source>
</evidence>
<evidence type="ECO:0000256" key="2">
    <source>
        <dbReference type="ARBA" id="ARBA00022517"/>
    </source>
</evidence>
<keyword evidence="6" id="KW-0949">S-adenosyl-L-methionine</keyword>
<keyword evidence="7" id="KW-0699">rRNA-binding</keyword>